<dbReference type="Proteomes" id="UP001385951">
    <property type="component" value="Unassembled WGS sequence"/>
</dbReference>
<evidence type="ECO:0000259" key="3">
    <source>
        <dbReference type="Pfam" id="PF20152"/>
    </source>
</evidence>
<evidence type="ECO:0000313" key="4">
    <source>
        <dbReference type="EMBL" id="KAK7693075.1"/>
    </source>
</evidence>
<dbReference type="Pfam" id="PF20152">
    <property type="entry name" value="DUF6534"/>
    <property type="match status" value="1"/>
</dbReference>
<sequence length="367" mass="40901">MGDVTAPPLSIPQLLGGMLVAVSFAFMLYGVTSAQAYIFFMNSYGDPQWMKALVGAVWFLETAHSAFVIRQLYYMVIISFGDFDSIGKIDWSLACMTLMEIFIILLVEGYYIWRIWILSNRSRILNVVLVDGYIHNVGFTACTGVYTLLAGTWENFQGSFGPNFSVIMTNSFSAVIDSLIAITMIILLRRGQKGFNYNMDSVLRWIMTYTVNTGAISMVISVIIAITYSTLRENLIFAGLVVLTGKLYANALLGMLNARNLMRRRVTLPIDPNMIGLSGFNISSPSQHSRDWHNHQRSQRGAQETIILTNGNRGPAVPPKDNEYGLGTESSGSPRQTKPPLSPSWRSETQSVMVIEVKKSVEIQEDI</sequence>
<keyword evidence="2" id="KW-1133">Transmembrane helix</keyword>
<feature type="transmembrane region" description="Helical" evidence="2">
    <location>
        <begin position="91"/>
        <end position="112"/>
    </location>
</feature>
<feature type="transmembrane region" description="Helical" evidence="2">
    <location>
        <begin position="124"/>
        <end position="146"/>
    </location>
</feature>
<gene>
    <name evidence="4" type="ORF">QCA50_002640</name>
</gene>
<feature type="transmembrane region" description="Helical" evidence="2">
    <location>
        <begin position="14"/>
        <end position="40"/>
    </location>
</feature>
<keyword evidence="5" id="KW-1185">Reference proteome</keyword>
<feature type="transmembrane region" description="Helical" evidence="2">
    <location>
        <begin position="52"/>
        <end position="71"/>
    </location>
</feature>
<evidence type="ECO:0000256" key="2">
    <source>
        <dbReference type="SAM" id="Phobius"/>
    </source>
</evidence>
<name>A0AAW0GIF8_9APHY</name>
<keyword evidence="2" id="KW-0472">Membrane</keyword>
<proteinExistence type="predicted"/>
<dbReference type="InterPro" id="IPR045339">
    <property type="entry name" value="DUF6534"/>
</dbReference>
<keyword evidence="2" id="KW-0812">Transmembrane</keyword>
<evidence type="ECO:0000256" key="1">
    <source>
        <dbReference type="SAM" id="MobiDB-lite"/>
    </source>
</evidence>
<feature type="transmembrane region" description="Helical" evidence="2">
    <location>
        <begin position="166"/>
        <end position="188"/>
    </location>
</feature>
<accession>A0AAW0GIF8</accession>
<organism evidence="4 5">
    <name type="scientific">Cerrena zonata</name>
    <dbReference type="NCBI Taxonomy" id="2478898"/>
    <lineage>
        <taxon>Eukaryota</taxon>
        <taxon>Fungi</taxon>
        <taxon>Dikarya</taxon>
        <taxon>Basidiomycota</taxon>
        <taxon>Agaricomycotina</taxon>
        <taxon>Agaricomycetes</taxon>
        <taxon>Polyporales</taxon>
        <taxon>Cerrenaceae</taxon>
        <taxon>Cerrena</taxon>
    </lineage>
</organism>
<dbReference type="AlphaFoldDB" id="A0AAW0GIF8"/>
<evidence type="ECO:0000313" key="5">
    <source>
        <dbReference type="Proteomes" id="UP001385951"/>
    </source>
</evidence>
<protein>
    <recommendedName>
        <fullName evidence="3">DUF6534 domain-containing protein</fullName>
    </recommendedName>
</protein>
<feature type="transmembrane region" description="Helical" evidence="2">
    <location>
        <begin position="209"/>
        <end position="229"/>
    </location>
</feature>
<reference evidence="4 5" key="1">
    <citation type="submission" date="2022-09" db="EMBL/GenBank/DDBJ databases">
        <authorList>
            <person name="Palmer J.M."/>
        </authorList>
    </citation>
    <scope>NUCLEOTIDE SEQUENCE [LARGE SCALE GENOMIC DNA]</scope>
    <source>
        <strain evidence="4 5">DSM 7382</strain>
    </source>
</reference>
<dbReference type="PANTHER" id="PTHR40465">
    <property type="entry name" value="CHROMOSOME 1, WHOLE GENOME SHOTGUN SEQUENCE"/>
    <property type="match status" value="1"/>
</dbReference>
<comment type="caution">
    <text evidence="4">The sequence shown here is derived from an EMBL/GenBank/DDBJ whole genome shotgun (WGS) entry which is preliminary data.</text>
</comment>
<feature type="domain" description="DUF6534" evidence="3">
    <location>
        <begin position="173"/>
        <end position="260"/>
    </location>
</feature>
<feature type="transmembrane region" description="Helical" evidence="2">
    <location>
        <begin position="235"/>
        <end position="256"/>
    </location>
</feature>
<dbReference type="EMBL" id="JASBNA010000003">
    <property type="protein sequence ID" value="KAK7693075.1"/>
    <property type="molecule type" value="Genomic_DNA"/>
</dbReference>
<feature type="region of interest" description="Disordered" evidence="1">
    <location>
        <begin position="308"/>
        <end position="349"/>
    </location>
</feature>
<dbReference type="PANTHER" id="PTHR40465:SF1">
    <property type="entry name" value="DUF6534 DOMAIN-CONTAINING PROTEIN"/>
    <property type="match status" value="1"/>
</dbReference>